<keyword evidence="4" id="KW-1185">Reference proteome</keyword>
<feature type="binding site" evidence="2">
    <location>
        <begin position="7"/>
        <end position="14"/>
    </location>
    <ligand>
        <name>substrate</name>
    </ligand>
</feature>
<feature type="active site" description="Proton donor/acceptor" evidence="1">
    <location>
        <position position="82"/>
    </location>
</feature>
<sequence>MQLIWLRHGETDENASGRYLGHRDVPLNQKGSIQAERLALHLTAFPVDRVYTSDLLRARQTARVFLRRFPHLPCLESENLRELSFGDWEGCTYHEISAKNPEHVRQWLSNPFQVAPPAGESLREMDKRLSRWLKQVEERHAGERIAVFTHGGPIRWFLAKLVYRDWAAFWKPSVPHGSGQLVKKQGDTWKIVSTF</sequence>
<feature type="active site" description="Tele-phosphohistidine intermediate" evidence="1">
    <location>
        <position position="8"/>
    </location>
</feature>
<feature type="binding site" evidence="2">
    <location>
        <position position="57"/>
    </location>
    <ligand>
        <name>substrate</name>
    </ligand>
</feature>
<protein>
    <submittedName>
        <fullName evidence="3">Alpha-ribazole phosphatase</fullName>
    </submittedName>
</protein>
<dbReference type="SMART" id="SM00855">
    <property type="entry name" value="PGAM"/>
    <property type="match status" value="1"/>
</dbReference>
<reference evidence="3 4" key="1">
    <citation type="submission" date="2016-10" db="EMBL/GenBank/DDBJ databases">
        <authorList>
            <person name="de Groot N.N."/>
        </authorList>
    </citation>
    <scope>NUCLEOTIDE SEQUENCE [LARGE SCALE GENOMIC DNA]</scope>
    <source>
        <strain evidence="3 4">DSM 46701</strain>
    </source>
</reference>
<dbReference type="GO" id="GO:0016791">
    <property type="term" value="F:phosphatase activity"/>
    <property type="evidence" value="ECO:0007669"/>
    <property type="project" value="TreeGrafter"/>
</dbReference>
<dbReference type="EMBL" id="FOCQ01000001">
    <property type="protein sequence ID" value="SEM69209.1"/>
    <property type="molecule type" value="Genomic_DNA"/>
</dbReference>
<evidence type="ECO:0000313" key="4">
    <source>
        <dbReference type="Proteomes" id="UP000199695"/>
    </source>
</evidence>
<dbReference type="AlphaFoldDB" id="A0A1H8AHC7"/>
<dbReference type="STRING" id="1173111.SAMN05444955_101110"/>
<dbReference type="InterPro" id="IPR013078">
    <property type="entry name" value="His_Pase_superF_clade-1"/>
</dbReference>
<evidence type="ECO:0000256" key="1">
    <source>
        <dbReference type="PIRSR" id="PIRSR613078-1"/>
    </source>
</evidence>
<dbReference type="PIRSF" id="PIRSF000709">
    <property type="entry name" value="6PFK_2-Ptase"/>
    <property type="match status" value="1"/>
</dbReference>
<dbReference type="Proteomes" id="UP000199695">
    <property type="component" value="Unassembled WGS sequence"/>
</dbReference>
<dbReference type="Pfam" id="PF00300">
    <property type="entry name" value="His_Phos_1"/>
    <property type="match status" value="1"/>
</dbReference>
<dbReference type="PANTHER" id="PTHR48100">
    <property type="entry name" value="BROAD-SPECIFICITY PHOSPHATASE YOR283W-RELATED"/>
    <property type="match status" value="1"/>
</dbReference>
<dbReference type="SUPFAM" id="SSF53254">
    <property type="entry name" value="Phosphoglycerate mutase-like"/>
    <property type="match status" value="1"/>
</dbReference>
<name>A0A1H8AHC7_9BACL</name>
<dbReference type="CDD" id="cd07067">
    <property type="entry name" value="HP_PGM_like"/>
    <property type="match status" value="1"/>
</dbReference>
<evidence type="ECO:0000256" key="2">
    <source>
        <dbReference type="PIRSR" id="PIRSR613078-2"/>
    </source>
</evidence>
<evidence type="ECO:0000313" key="3">
    <source>
        <dbReference type="EMBL" id="SEM69209.1"/>
    </source>
</evidence>
<gene>
    <name evidence="3" type="ORF">SAMN05444955_101110</name>
</gene>
<dbReference type="OrthoDB" id="9783269at2"/>
<proteinExistence type="predicted"/>
<organism evidence="3 4">
    <name type="scientific">Lihuaxuella thermophila</name>
    <dbReference type="NCBI Taxonomy" id="1173111"/>
    <lineage>
        <taxon>Bacteria</taxon>
        <taxon>Bacillati</taxon>
        <taxon>Bacillota</taxon>
        <taxon>Bacilli</taxon>
        <taxon>Bacillales</taxon>
        <taxon>Thermoactinomycetaceae</taxon>
        <taxon>Lihuaxuella</taxon>
    </lineage>
</organism>
<dbReference type="InterPro" id="IPR029033">
    <property type="entry name" value="His_PPase_superfam"/>
</dbReference>
<dbReference type="Gene3D" id="3.40.50.1240">
    <property type="entry name" value="Phosphoglycerate mutase-like"/>
    <property type="match status" value="1"/>
</dbReference>
<dbReference type="InterPro" id="IPR050275">
    <property type="entry name" value="PGM_Phosphatase"/>
</dbReference>
<accession>A0A1H8AHC7</accession>
<dbReference type="RefSeq" id="WP_089964424.1">
    <property type="nucleotide sequence ID" value="NZ_FOCQ01000001.1"/>
</dbReference>